<keyword evidence="3 6" id="KW-1133">Transmembrane helix</keyword>
<evidence type="ECO:0000256" key="1">
    <source>
        <dbReference type="ARBA" id="ARBA00004141"/>
    </source>
</evidence>
<dbReference type="PANTHER" id="PTHR36926">
    <property type="entry name" value="COLICIN V PRODUCTION PROTEIN"/>
    <property type="match status" value="1"/>
</dbReference>
<feature type="compositionally biased region" description="Basic and acidic residues" evidence="5">
    <location>
        <begin position="177"/>
        <end position="195"/>
    </location>
</feature>
<proteinExistence type="predicted"/>
<feature type="transmembrane region" description="Helical" evidence="6">
    <location>
        <begin position="6"/>
        <end position="26"/>
    </location>
</feature>
<evidence type="ECO:0000313" key="8">
    <source>
        <dbReference type="Proteomes" id="UP000581135"/>
    </source>
</evidence>
<dbReference type="InterPro" id="IPR003825">
    <property type="entry name" value="Colicin-V_CvpA"/>
</dbReference>
<gene>
    <name evidence="7" type="ORF">FHR98_000897</name>
</gene>
<dbReference type="Proteomes" id="UP000581135">
    <property type="component" value="Unassembled WGS sequence"/>
</dbReference>
<accession>A0A839SUG1</accession>
<evidence type="ECO:0000256" key="5">
    <source>
        <dbReference type="SAM" id="MobiDB-lite"/>
    </source>
</evidence>
<feature type="transmembrane region" description="Helical" evidence="6">
    <location>
        <begin position="106"/>
        <end position="130"/>
    </location>
</feature>
<evidence type="ECO:0000256" key="6">
    <source>
        <dbReference type="SAM" id="Phobius"/>
    </source>
</evidence>
<name>A0A839SUG1_9PROT</name>
<feature type="compositionally biased region" description="Polar residues" evidence="5">
    <location>
        <begin position="205"/>
        <end position="218"/>
    </location>
</feature>
<comment type="subcellular location">
    <subcellularLocation>
        <location evidence="1">Membrane</location>
        <topology evidence="1">Multi-pass membrane protein</topology>
    </subcellularLocation>
</comment>
<feature type="transmembrane region" description="Helical" evidence="6">
    <location>
        <begin position="65"/>
        <end position="86"/>
    </location>
</feature>
<sequence>MDSLPINTVDLAVAGVLIISGLIAFMRGLVHEVLSVSAWIGAGFATLYGYPYLTPYVMEFIASELIAQVIAGVGVFIAVLIVISLISHGLSRRVRESALGALDRSLGFIFGLLRGAFLVCLTWLVFAWMVQPDERPEWITQAKVVPVVKLGAELLVDLVPESAKEDGADAITSAQDKAQETLRDQVRKEVDRQMDEVMAPRSEPQGEQPSSGDQGYSQDQRDSLNGLIENQQ</sequence>
<dbReference type="InterPro" id="IPR052719">
    <property type="entry name" value="CvpA-like"/>
</dbReference>
<dbReference type="GO" id="GO:0016020">
    <property type="term" value="C:membrane"/>
    <property type="evidence" value="ECO:0007669"/>
    <property type="project" value="UniProtKB-SubCell"/>
</dbReference>
<evidence type="ECO:0000313" key="7">
    <source>
        <dbReference type="EMBL" id="MBB3064625.1"/>
    </source>
</evidence>
<organism evidence="7 8">
    <name type="scientific">Limibacillus halophilus</name>
    <dbReference type="NCBI Taxonomy" id="1579333"/>
    <lineage>
        <taxon>Bacteria</taxon>
        <taxon>Pseudomonadati</taxon>
        <taxon>Pseudomonadota</taxon>
        <taxon>Alphaproteobacteria</taxon>
        <taxon>Rhodospirillales</taxon>
        <taxon>Rhodovibrionaceae</taxon>
        <taxon>Limibacillus</taxon>
    </lineage>
</organism>
<keyword evidence="8" id="KW-1185">Reference proteome</keyword>
<reference evidence="7 8" key="1">
    <citation type="submission" date="2020-08" db="EMBL/GenBank/DDBJ databases">
        <title>Genomic Encyclopedia of Type Strains, Phase III (KMG-III): the genomes of soil and plant-associated and newly described type strains.</title>
        <authorList>
            <person name="Whitman W."/>
        </authorList>
    </citation>
    <scope>NUCLEOTIDE SEQUENCE [LARGE SCALE GENOMIC DNA]</scope>
    <source>
        <strain evidence="7 8">CECT 8803</strain>
    </source>
</reference>
<evidence type="ECO:0000256" key="4">
    <source>
        <dbReference type="ARBA" id="ARBA00023136"/>
    </source>
</evidence>
<dbReference type="GO" id="GO:0009403">
    <property type="term" value="P:toxin biosynthetic process"/>
    <property type="evidence" value="ECO:0007669"/>
    <property type="project" value="InterPro"/>
</dbReference>
<evidence type="ECO:0000256" key="3">
    <source>
        <dbReference type="ARBA" id="ARBA00022989"/>
    </source>
</evidence>
<feature type="region of interest" description="Disordered" evidence="5">
    <location>
        <begin position="172"/>
        <end position="232"/>
    </location>
</feature>
<dbReference type="PANTHER" id="PTHR36926:SF1">
    <property type="entry name" value="COLICIN V PRODUCTION PROTEIN"/>
    <property type="match status" value="1"/>
</dbReference>
<dbReference type="RefSeq" id="WP_183415432.1">
    <property type="nucleotide sequence ID" value="NZ_JACHXA010000002.1"/>
</dbReference>
<keyword evidence="4 6" id="KW-0472">Membrane</keyword>
<evidence type="ECO:0000256" key="2">
    <source>
        <dbReference type="ARBA" id="ARBA00022692"/>
    </source>
</evidence>
<dbReference type="Pfam" id="PF02674">
    <property type="entry name" value="Colicin_V"/>
    <property type="match status" value="1"/>
</dbReference>
<dbReference type="AlphaFoldDB" id="A0A839SUG1"/>
<dbReference type="EMBL" id="JACHXA010000002">
    <property type="protein sequence ID" value="MBB3064625.1"/>
    <property type="molecule type" value="Genomic_DNA"/>
</dbReference>
<protein>
    <submittedName>
        <fullName evidence="7">Membrane protein required for colicin V production</fullName>
    </submittedName>
</protein>
<comment type="caution">
    <text evidence="7">The sequence shown here is derived from an EMBL/GenBank/DDBJ whole genome shotgun (WGS) entry which is preliminary data.</text>
</comment>
<keyword evidence="2 6" id="KW-0812">Transmembrane</keyword>
<feature type="transmembrane region" description="Helical" evidence="6">
    <location>
        <begin position="33"/>
        <end position="53"/>
    </location>
</feature>